<keyword evidence="2" id="KW-1185">Reference proteome</keyword>
<comment type="caution">
    <text evidence="1">The sequence shown here is derived from an EMBL/GenBank/DDBJ whole genome shotgun (WGS) entry which is preliminary data.</text>
</comment>
<organism evidence="1 2">
    <name type="scientific">Protopolystoma xenopodis</name>
    <dbReference type="NCBI Taxonomy" id="117903"/>
    <lineage>
        <taxon>Eukaryota</taxon>
        <taxon>Metazoa</taxon>
        <taxon>Spiralia</taxon>
        <taxon>Lophotrochozoa</taxon>
        <taxon>Platyhelminthes</taxon>
        <taxon>Monogenea</taxon>
        <taxon>Polyopisthocotylea</taxon>
        <taxon>Polystomatidea</taxon>
        <taxon>Polystomatidae</taxon>
        <taxon>Protopolystoma</taxon>
    </lineage>
</organism>
<sequence>MLYFHLVQILEWPECSVQGNRDEDQQLKESITSGFSNPVVNSVEMSSDGYYLAAVTDNNLVCIWRYAPPQTPLPATTLPPGSAAAVAAAAAAAAAGPQPTSTPTANMPMSIPMLLSSTSGSTAVTSAGMLSANGRPAHALLSAHYTGASGSVDVGLSAHDLSIAVGPASGIA</sequence>
<dbReference type="Gene3D" id="2.130.10.10">
    <property type="entry name" value="YVTN repeat-like/Quinoprotein amine dehydrogenase"/>
    <property type="match status" value="1"/>
</dbReference>
<evidence type="ECO:0000313" key="2">
    <source>
        <dbReference type="Proteomes" id="UP000784294"/>
    </source>
</evidence>
<proteinExistence type="predicted"/>
<name>A0A3S5FD50_9PLAT</name>
<dbReference type="SUPFAM" id="SSF50978">
    <property type="entry name" value="WD40 repeat-like"/>
    <property type="match status" value="1"/>
</dbReference>
<evidence type="ECO:0000313" key="1">
    <source>
        <dbReference type="EMBL" id="VEL16652.1"/>
    </source>
</evidence>
<dbReference type="Proteomes" id="UP000784294">
    <property type="component" value="Unassembled WGS sequence"/>
</dbReference>
<dbReference type="InterPro" id="IPR036322">
    <property type="entry name" value="WD40_repeat_dom_sf"/>
</dbReference>
<dbReference type="AlphaFoldDB" id="A0A3S5FD50"/>
<gene>
    <name evidence="1" type="ORF">PXEA_LOCUS10092</name>
</gene>
<dbReference type="EMBL" id="CAAALY010029369">
    <property type="protein sequence ID" value="VEL16652.1"/>
    <property type="molecule type" value="Genomic_DNA"/>
</dbReference>
<dbReference type="OrthoDB" id="7318948at2759"/>
<dbReference type="InterPro" id="IPR015943">
    <property type="entry name" value="WD40/YVTN_repeat-like_dom_sf"/>
</dbReference>
<protein>
    <submittedName>
        <fullName evidence="1">Uncharacterized protein</fullName>
    </submittedName>
</protein>
<reference evidence="1" key="1">
    <citation type="submission" date="2018-11" db="EMBL/GenBank/DDBJ databases">
        <authorList>
            <consortium name="Pathogen Informatics"/>
        </authorList>
    </citation>
    <scope>NUCLEOTIDE SEQUENCE</scope>
</reference>
<accession>A0A3S5FD50</accession>